<dbReference type="RefSeq" id="WP_084362446.1">
    <property type="nucleotide sequence ID" value="NZ_JAWXXX010000002.1"/>
</dbReference>
<evidence type="ECO:0000313" key="1">
    <source>
        <dbReference type="EMBL" id="MDX5895302.1"/>
    </source>
</evidence>
<protein>
    <recommendedName>
        <fullName evidence="3">YaaC-like Protein</fullName>
    </recommendedName>
</protein>
<dbReference type="Proteomes" id="UP001281130">
    <property type="component" value="Unassembled WGS sequence"/>
</dbReference>
<dbReference type="Pfam" id="PF14175">
    <property type="entry name" value="YaaC"/>
    <property type="match status" value="1"/>
</dbReference>
<evidence type="ECO:0000313" key="2">
    <source>
        <dbReference type="Proteomes" id="UP001281130"/>
    </source>
</evidence>
<sequence>MTPVAASKVWAALSAYESIELVRRFVEEKTGRKPNATKAREIAAHFAQGREYFRNAVGAGELVRPLILYYGVVALARGAVLFLDPSKSKVVGGHGLDASGWEDLNAKPEAVPGLPVTVKREGTFPELARVSGNSEKCMVRNGGMPGEVSVRSPGPEIVPGTRVTIKETLGQIPDVADLYERTFGEHPRRLRCEVEVTGLPEPDLADAFIRNEISPNREMRRHAWLGVVPTRTGLPSKDWVADVLGRCVAARDTGTNILHFAREPVYRVAESHLFDLYYDAGTLESPRLDMPVTTAVSGEEYLKLPTEGGVVLSTLLALHAVSYAAGMLVRYHPGYWSAVVGRTKGDSIAPVLSAAISTVEERYPALVLDTLEG</sequence>
<organism evidence="1 2">
    <name type="scientific">Rubrobacter radiotolerans</name>
    <name type="common">Arthrobacter radiotolerans</name>
    <dbReference type="NCBI Taxonomy" id="42256"/>
    <lineage>
        <taxon>Bacteria</taxon>
        <taxon>Bacillati</taxon>
        <taxon>Actinomycetota</taxon>
        <taxon>Rubrobacteria</taxon>
        <taxon>Rubrobacterales</taxon>
        <taxon>Rubrobacteraceae</taxon>
        <taxon>Rubrobacter</taxon>
    </lineage>
</organism>
<dbReference type="InterPro" id="IPR026988">
    <property type="entry name" value="YaaC-like"/>
</dbReference>
<name>A0AB35T8L8_RUBRA</name>
<evidence type="ECO:0008006" key="3">
    <source>
        <dbReference type="Google" id="ProtNLM"/>
    </source>
</evidence>
<dbReference type="AlphaFoldDB" id="A0AB35T8L8"/>
<comment type="caution">
    <text evidence="1">The sequence shown here is derived from an EMBL/GenBank/DDBJ whole genome shotgun (WGS) entry which is preliminary data.</text>
</comment>
<dbReference type="EMBL" id="JAWXXX010000002">
    <property type="protein sequence ID" value="MDX5895302.1"/>
    <property type="molecule type" value="Genomic_DNA"/>
</dbReference>
<proteinExistence type="predicted"/>
<reference evidence="1" key="1">
    <citation type="submission" date="2023-11" db="EMBL/GenBank/DDBJ databases">
        <title>MicrobeMod: A computational toolkit for identifying prokaryotic methylation and restriction-modification with nanopore sequencing.</title>
        <authorList>
            <person name="Crits-Christoph A."/>
            <person name="Kang S.C."/>
            <person name="Lee H."/>
            <person name="Ostrov N."/>
        </authorList>
    </citation>
    <scope>NUCLEOTIDE SEQUENCE</scope>
    <source>
        <strain evidence="1">ATCC 51242</strain>
    </source>
</reference>
<gene>
    <name evidence="1" type="ORF">SIL72_14840</name>
</gene>
<accession>A0AB35T8L8</accession>